<dbReference type="NCBIfam" id="NF001236">
    <property type="entry name" value="PRK00203.1"/>
    <property type="match status" value="1"/>
</dbReference>
<feature type="binding site" evidence="11">
    <location>
        <position position="74"/>
    </location>
    <ligand>
        <name>Mg(2+)</name>
        <dbReference type="ChEBI" id="CHEBI:18420"/>
        <label>1</label>
    </ligand>
</feature>
<dbReference type="AlphaFoldDB" id="A0A2T4VZ15"/>
<evidence type="ECO:0000259" key="12">
    <source>
        <dbReference type="PROSITE" id="PS50879"/>
    </source>
</evidence>
<name>A0A2T4VZ15_9HYPH</name>
<feature type="binding site" evidence="11">
    <location>
        <position position="52"/>
    </location>
    <ligand>
        <name>Mg(2+)</name>
        <dbReference type="ChEBI" id="CHEBI:18420"/>
        <label>1</label>
    </ligand>
</feature>
<dbReference type="GO" id="GO:0043137">
    <property type="term" value="P:DNA replication, removal of RNA primer"/>
    <property type="evidence" value="ECO:0007669"/>
    <property type="project" value="TreeGrafter"/>
</dbReference>
<dbReference type="GO" id="GO:0003676">
    <property type="term" value="F:nucleic acid binding"/>
    <property type="evidence" value="ECO:0007669"/>
    <property type="project" value="InterPro"/>
</dbReference>
<feature type="domain" description="RNase H type-1" evidence="12">
    <location>
        <begin position="5"/>
        <end position="146"/>
    </location>
</feature>
<comment type="function">
    <text evidence="2 11">Endonuclease that specifically degrades the RNA of RNA-DNA hybrids.</text>
</comment>
<evidence type="ECO:0000256" key="5">
    <source>
        <dbReference type="ARBA" id="ARBA00012180"/>
    </source>
</evidence>
<evidence type="ECO:0000256" key="8">
    <source>
        <dbReference type="ARBA" id="ARBA00022759"/>
    </source>
</evidence>
<evidence type="ECO:0000256" key="10">
    <source>
        <dbReference type="ARBA" id="ARBA00022842"/>
    </source>
</evidence>
<reference evidence="14" key="1">
    <citation type="submission" date="2018-02" db="EMBL/GenBank/DDBJ databases">
        <title>Genome sequence of Candidatus Liberibacter europaeus.</title>
        <authorList>
            <person name="Frampton R.A."/>
            <person name="Thompson S.M."/>
            <person name="David C."/>
            <person name="Addison S.M."/>
            <person name="Smith G.R."/>
        </authorList>
    </citation>
    <scope>NUCLEOTIDE SEQUENCE [LARGE SCALE GENOMIC DNA]</scope>
</reference>
<evidence type="ECO:0000256" key="2">
    <source>
        <dbReference type="ARBA" id="ARBA00004065"/>
    </source>
</evidence>
<dbReference type="PROSITE" id="PS50879">
    <property type="entry name" value="RNASE_H_1"/>
    <property type="match status" value="1"/>
</dbReference>
<keyword evidence="10 11" id="KW-0460">Magnesium</keyword>
<comment type="caution">
    <text evidence="13">The sequence shown here is derived from an EMBL/GenBank/DDBJ whole genome shotgun (WGS) entry which is preliminary data.</text>
</comment>
<comment type="subcellular location">
    <subcellularLocation>
        <location evidence="11">Cytoplasm</location>
    </subcellularLocation>
</comment>
<evidence type="ECO:0000256" key="4">
    <source>
        <dbReference type="ARBA" id="ARBA00011245"/>
    </source>
</evidence>
<dbReference type="FunFam" id="3.30.420.10:FF:000089">
    <property type="entry name" value="Ribonuclease H"/>
    <property type="match status" value="1"/>
</dbReference>
<evidence type="ECO:0000256" key="7">
    <source>
        <dbReference type="ARBA" id="ARBA00022723"/>
    </source>
</evidence>
<keyword evidence="6 11" id="KW-0540">Nuclease</keyword>
<dbReference type="GO" id="GO:0004523">
    <property type="term" value="F:RNA-DNA hybrid ribonuclease activity"/>
    <property type="evidence" value="ECO:0007669"/>
    <property type="project" value="UniProtKB-UniRule"/>
</dbReference>
<protein>
    <recommendedName>
        <fullName evidence="5 11">Ribonuclease H</fullName>
        <shortName evidence="11">RNase H</shortName>
        <ecNumber evidence="5 11">3.1.26.4</ecNumber>
    </recommendedName>
</protein>
<evidence type="ECO:0000313" key="14">
    <source>
        <dbReference type="Proteomes" id="UP000240811"/>
    </source>
</evidence>
<dbReference type="CDD" id="cd09278">
    <property type="entry name" value="RNase_HI_prokaryote_like"/>
    <property type="match status" value="1"/>
</dbReference>
<evidence type="ECO:0000256" key="11">
    <source>
        <dbReference type="HAMAP-Rule" id="MF_00042"/>
    </source>
</evidence>
<organism evidence="13 14">
    <name type="scientific">Candidatus Liberibacter europaeus</name>
    <dbReference type="NCBI Taxonomy" id="744859"/>
    <lineage>
        <taxon>Bacteria</taxon>
        <taxon>Pseudomonadati</taxon>
        <taxon>Pseudomonadota</taxon>
        <taxon>Alphaproteobacteria</taxon>
        <taxon>Hyphomicrobiales</taxon>
        <taxon>Rhizobiaceae</taxon>
        <taxon>Liberibacter</taxon>
    </lineage>
</organism>
<dbReference type="EMBL" id="PSQJ01000001">
    <property type="protein sequence ID" value="PTL87011.1"/>
    <property type="molecule type" value="Genomic_DNA"/>
</dbReference>
<accession>A0A2T4VZ15</accession>
<dbReference type="Pfam" id="PF00075">
    <property type="entry name" value="RNase_H"/>
    <property type="match status" value="1"/>
</dbReference>
<comment type="similarity">
    <text evidence="3 11">Belongs to the RNase H family.</text>
</comment>
<dbReference type="Gene3D" id="3.30.420.10">
    <property type="entry name" value="Ribonuclease H-like superfamily/Ribonuclease H"/>
    <property type="match status" value="1"/>
</dbReference>
<comment type="subunit">
    <text evidence="4 11">Monomer.</text>
</comment>
<sequence length="156" mass="17824">MDFKNLKQVKVYIDGACSGNPGPGGWAVLLRYNGTEKKISGGEQNTTNNRMELMAAIYAFNALKYPCKVSLYTDSSYVHKGLSEWAKTWKKNGWCNSKKEIIKNAELWQNLVKSYENHEVTIYWIKGHSGHVENEIVDQMARKAALSFKEKMKKNL</sequence>
<evidence type="ECO:0000256" key="6">
    <source>
        <dbReference type="ARBA" id="ARBA00022722"/>
    </source>
</evidence>
<gene>
    <name evidence="11" type="primary">rnhA</name>
    <name evidence="13" type="ORF">C4617_00990</name>
</gene>
<evidence type="ECO:0000256" key="3">
    <source>
        <dbReference type="ARBA" id="ARBA00005300"/>
    </source>
</evidence>
<keyword evidence="8 11" id="KW-0255">Endonuclease</keyword>
<dbReference type="InterPro" id="IPR036397">
    <property type="entry name" value="RNaseH_sf"/>
</dbReference>
<dbReference type="PANTHER" id="PTHR10642">
    <property type="entry name" value="RIBONUCLEASE H1"/>
    <property type="match status" value="1"/>
</dbReference>
<proteinExistence type="inferred from homology"/>
<dbReference type="EC" id="3.1.26.4" evidence="5 11"/>
<evidence type="ECO:0000256" key="9">
    <source>
        <dbReference type="ARBA" id="ARBA00022801"/>
    </source>
</evidence>
<dbReference type="Proteomes" id="UP000240811">
    <property type="component" value="Unassembled WGS sequence"/>
</dbReference>
<dbReference type="InterPro" id="IPR002156">
    <property type="entry name" value="RNaseH_domain"/>
</dbReference>
<dbReference type="GO" id="GO:0000287">
    <property type="term" value="F:magnesium ion binding"/>
    <property type="evidence" value="ECO:0007669"/>
    <property type="project" value="UniProtKB-UniRule"/>
</dbReference>
<keyword evidence="9 11" id="KW-0378">Hydrolase</keyword>
<dbReference type="PANTHER" id="PTHR10642:SF26">
    <property type="entry name" value="RIBONUCLEASE H1"/>
    <property type="match status" value="1"/>
</dbReference>
<dbReference type="GO" id="GO:0005737">
    <property type="term" value="C:cytoplasm"/>
    <property type="evidence" value="ECO:0007669"/>
    <property type="project" value="UniProtKB-SubCell"/>
</dbReference>
<evidence type="ECO:0000256" key="1">
    <source>
        <dbReference type="ARBA" id="ARBA00000077"/>
    </source>
</evidence>
<keyword evidence="7 11" id="KW-0479">Metal-binding</keyword>
<feature type="binding site" evidence="11">
    <location>
        <position position="14"/>
    </location>
    <ligand>
        <name>Mg(2+)</name>
        <dbReference type="ChEBI" id="CHEBI:18420"/>
        <label>2</label>
    </ligand>
</feature>
<dbReference type="SUPFAM" id="SSF53098">
    <property type="entry name" value="Ribonuclease H-like"/>
    <property type="match status" value="1"/>
</dbReference>
<dbReference type="InterPro" id="IPR022892">
    <property type="entry name" value="RNaseHI"/>
</dbReference>
<comment type="catalytic activity">
    <reaction evidence="1 11">
        <text>Endonucleolytic cleavage to 5'-phosphomonoester.</text>
        <dbReference type="EC" id="3.1.26.4"/>
    </reaction>
</comment>
<feature type="binding site" evidence="11">
    <location>
        <position position="138"/>
    </location>
    <ligand>
        <name>Mg(2+)</name>
        <dbReference type="ChEBI" id="CHEBI:18420"/>
        <label>2</label>
    </ligand>
</feature>
<dbReference type="HAMAP" id="MF_00042">
    <property type="entry name" value="RNase_H"/>
    <property type="match status" value="1"/>
</dbReference>
<feature type="binding site" evidence="11">
    <location>
        <position position="14"/>
    </location>
    <ligand>
        <name>Mg(2+)</name>
        <dbReference type="ChEBI" id="CHEBI:18420"/>
        <label>1</label>
    </ligand>
</feature>
<keyword evidence="11" id="KW-0963">Cytoplasm</keyword>
<dbReference type="InterPro" id="IPR012337">
    <property type="entry name" value="RNaseH-like_sf"/>
</dbReference>
<evidence type="ECO:0000313" key="13">
    <source>
        <dbReference type="EMBL" id="PTL87011.1"/>
    </source>
</evidence>
<comment type="cofactor">
    <cofactor evidence="11">
        <name>Mg(2+)</name>
        <dbReference type="ChEBI" id="CHEBI:18420"/>
    </cofactor>
    <text evidence="11">Binds 1 Mg(2+) ion per subunit. May bind a second metal ion at a regulatory site, or after substrate binding.</text>
</comment>
<dbReference type="InterPro" id="IPR050092">
    <property type="entry name" value="RNase_H"/>
</dbReference>